<evidence type="ECO:0000313" key="3">
    <source>
        <dbReference type="Proteomes" id="UP000235388"/>
    </source>
</evidence>
<dbReference type="Proteomes" id="UP000235388">
    <property type="component" value="Unassembled WGS sequence"/>
</dbReference>
<sequence length="94" mass="10067">MAVHMGVASASPRHLDPGLSPAAGTCGRRTDLTVLSPGRKQLLQGLAFSKALTGKKNRALIRHTPRKLPITGSITMVQSEPVKSTTPWRLRSKA</sequence>
<accession>A0A2N5VT85</accession>
<reference evidence="2 3" key="1">
    <citation type="submission" date="2017-11" db="EMBL/GenBank/DDBJ databases">
        <title>De novo assembly and phasing of dikaryotic genomes from two isolates of Puccinia coronata f. sp. avenae, the causal agent of oat crown rust.</title>
        <authorList>
            <person name="Miller M.E."/>
            <person name="Zhang Y."/>
            <person name="Omidvar V."/>
            <person name="Sperschneider J."/>
            <person name="Schwessinger B."/>
            <person name="Raley C."/>
            <person name="Palmer J.M."/>
            <person name="Garnica D."/>
            <person name="Upadhyaya N."/>
            <person name="Rathjen J."/>
            <person name="Taylor J.M."/>
            <person name="Park R.F."/>
            <person name="Dodds P.N."/>
            <person name="Hirsch C.D."/>
            <person name="Kianian S.F."/>
            <person name="Figueroa M."/>
        </authorList>
    </citation>
    <scope>NUCLEOTIDE SEQUENCE [LARGE SCALE GENOMIC DNA]</scope>
    <source>
        <strain evidence="2">12NC29</strain>
    </source>
</reference>
<dbReference type="EMBL" id="PGCJ01000066">
    <property type="protein sequence ID" value="PLW53190.1"/>
    <property type="molecule type" value="Genomic_DNA"/>
</dbReference>
<name>A0A2N5VT85_9BASI</name>
<keyword evidence="3" id="KW-1185">Reference proteome</keyword>
<evidence type="ECO:0000313" key="2">
    <source>
        <dbReference type="EMBL" id="PLW53190.1"/>
    </source>
</evidence>
<gene>
    <name evidence="2" type="ORF">PCANC_09782</name>
</gene>
<proteinExistence type="predicted"/>
<protein>
    <submittedName>
        <fullName evidence="2">Uncharacterized protein</fullName>
    </submittedName>
</protein>
<organism evidence="2 3">
    <name type="scientific">Puccinia coronata f. sp. avenae</name>
    <dbReference type="NCBI Taxonomy" id="200324"/>
    <lineage>
        <taxon>Eukaryota</taxon>
        <taxon>Fungi</taxon>
        <taxon>Dikarya</taxon>
        <taxon>Basidiomycota</taxon>
        <taxon>Pucciniomycotina</taxon>
        <taxon>Pucciniomycetes</taxon>
        <taxon>Pucciniales</taxon>
        <taxon>Pucciniaceae</taxon>
        <taxon>Puccinia</taxon>
    </lineage>
</organism>
<evidence type="ECO:0000256" key="1">
    <source>
        <dbReference type="SAM" id="MobiDB-lite"/>
    </source>
</evidence>
<feature type="region of interest" description="Disordered" evidence="1">
    <location>
        <begin position="1"/>
        <end position="26"/>
    </location>
</feature>
<dbReference type="AlphaFoldDB" id="A0A2N5VT85"/>
<comment type="caution">
    <text evidence="2">The sequence shown here is derived from an EMBL/GenBank/DDBJ whole genome shotgun (WGS) entry which is preliminary data.</text>
</comment>